<dbReference type="InterPro" id="IPR018712">
    <property type="entry name" value="Tle1-like_cat"/>
</dbReference>
<dbReference type="GeneID" id="87884761"/>
<reference evidence="2" key="1">
    <citation type="journal article" date="2023" name="Mol. Phylogenet. Evol.">
        <title>Genome-scale phylogeny and comparative genomics of the fungal order Sordariales.</title>
        <authorList>
            <person name="Hensen N."/>
            <person name="Bonometti L."/>
            <person name="Westerberg I."/>
            <person name="Brannstrom I.O."/>
            <person name="Guillou S."/>
            <person name="Cros-Aarteil S."/>
            <person name="Calhoun S."/>
            <person name="Haridas S."/>
            <person name="Kuo A."/>
            <person name="Mondo S."/>
            <person name="Pangilinan J."/>
            <person name="Riley R."/>
            <person name="LaButti K."/>
            <person name="Andreopoulos B."/>
            <person name="Lipzen A."/>
            <person name="Chen C."/>
            <person name="Yan M."/>
            <person name="Daum C."/>
            <person name="Ng V."/>
            <person name="Clum A."/>
            <person name="Steindorff A."/>
            <person name="Ohm R.A."/>
            <person name="Martin F."/>
            <person name="Silar P."/>
            <person name="Natvig D.O."/>
            <person name="Lalanne C."/>
            <person name="Gautier V."/>
            <person name="Ament-Velasquez S.L."/>
            <person name="Kruys A."/>
            <person name="Hutchinson M.I."/>
            <person name="Powell A.J."/>
            <person name="Barry K."/>
            <person name="Miller A.N."/>
            <person name="Grigoriev I.V."/>
            <person name="Debuchy R."/>
            <person name="Gladieux P."/>
            <person name="Hiltunen Thoren M."/>
            <person name="Johannesson H."/>
        </authorList>
    </citation>
    <scope>NUCLEOTIDE SEQUENCE</scope>
    <source>
        <strain evidence="2">CBS 333.67</strain>
    </source>
</reference>
<protein>
    <recommendedName>
        <fullName evidence="1">T6SS Phospholipase effector Tle1-like catalytic domain-containing protein</fullName>
    </recommendedName>
</protein>
<comment type="caution">
    <text evidence="2">The sequence shown here is derived from an EMBL/GenBank/DDBJ whole genome shotgun (WGS) entry which is preliminary data.</text>
</comment>
<dbReference type="Proteomes" id="UP001273166">
    <property type="component" value="Unassembled WGS sequence"/>
</dbReference>
<evidence type="ECO:0000259" key="1">
    <source>
        <dbReference type="Pfam" id="PF09994"/>
    </source>
</evidence>
<dbReference type="AlphaFoldDB" id="A0AAJ0LXY9"/>
<proteinExistence type="predicted"/>
<organism evidence="2 3">
    <name type="scientific">Chaetomium strumarium</name>
    <dbReference type="NCBI Taxonomy" id="1170767"/>
    <lineage>
        <taxon>Eukaryota</taxon>
        <taxon>Fungi</taxon>
        <taxon>Dikarya</taxon>
        <taxon>Ascomycota</taxon>
        <taxon>Pezizomycotina</taxon>
        <taxon>Sordariomycetes</taxon>
        <taxon>Sordariomycetidae</taxon>
        <taxon>Sordariales</taxon>
        <taxon>Chaetomiaceae</taxon>
        <taxon>Chaetomium</taxon>
    </lineage>
</organism>
<evidence type="ECO:0000313" key="2">
    <source>
        <dbReference type="EMBL" id="KAK3301831.1"/>
    </source>
</evidence>
<dbReference type="Pfam" id="PF09994">
    <property type="entry name" value="T6SS_Tle1-like_cat"/>
    <property type="match status" value="1"/>
</dbReference>
<dbReference type="RefSeq" id="XP_062717611.1">
    <property type="nucleotide sequence ID" value="XM_062865932.1"/>
</dbReference>
<sequence length="300" mass="33633">MATTYSVHPDRARLIVCCDGTGNSEYLPEPGNPRTNVSRISRSITPRLATGHGRQVVLYMSGIGTAPGGLLSTPQNLLKGTFGMGFDDKVKEGYSFLCHNYNEQTGDEIILIGFSRGAFAVRCIAELIASIGLLQKTDLPELSRVYPLWKKGEDFRIQARSRHARVKVCALWDTVASLGFPRFSRSPFSSPESGPLAPDSRPCHIVDTFFQALSLHEHRCPFQSIVWEPQSYGSCQLEQCWFMGNHCDIGGGEEKEALAHFALAWMITKLRRYVDFDMKRLCWAQMSSTSWRVEGKYIIL</sequence>
<dbReference type="PANTHER" id="PTHR33840">
    <property type="match status" value="1"/>
</dbReference>
<gene>
    <name evidence="2" type="ORF">B0T15DRAFT_442019</name>
</gene>
<evidence type="ECO:0000313" key="3">
    <source>
        <dbReference type="Proteomes" id="UP001273166"/>
    </source>
</evidence>
<keyword evidence="3" id="KW-1185">Reference proteome</keyword>
<accession>A0AAJ0LXY9</accession>
<feature type="domain" description="T6SS Phospholipase effector Tle1-like catalytic" evidence="1">
    <location>
        <begin position="13"/>
        <end position="268"/>
    </location>
</feature>
<dbReference type="EMBL" id="JAUDZG010000008">
    <property type="protein sequence ID" value="KAK3301831.1"/>
    <property type="molecule type" value="Genomic_DNA"/>
</dbReference>
<name>A0AAJ0LXY9_9PEZI</name>
<dbReference type="PANTHER" id="PTHR33840:SF1">
    <property type="entry name" value="TLE1 PHOSPHOLIPASE DOMAIN-CONTAINING PROTEIN"/>
    <property type="match status" value="1"/>
</dbReference>
<reference evidence="2" key="2">
    <citation type="submission" date="2023-06" db="EMBL/GenBank/DDBJ databases">
        <authorList>
            <consortium name="Lawrence Berkeley National Laboratory"/>
            <person name="Mondo S.J."/>
            <person name="Hensen N."/>
            <person name="Bonometti L."/>
            <person name="Westerberg I."/>
            <person name="Brannstrom I.O."/>
            <person name="Guillou S."/>
            <person name="Cros-Aarteil S."/>
            <person name="Calhoun S."/>
            <person name="Haridas S."/>
            <person name="Kuo A."/>
            <person name="Pangilinan J."/>
            <person name="Riley R."/>
            <person name="Labutti K."/>
            <person name="Andreopoulos B."/>
            <person name="Lipzen A."/>
            <person name="Chen C."/>
            <person name="Yanf M."/>
            <person name="Daum C."/>
            <person name="Ng V."/>
            <person name="Clum A."/>
            <person name="Steindorff A."/>
            <person name="Ohm R."/>
            <person name="Martin F."/>
            <person name="Silar P."/>
            <person name="Natvig D."/>
            <person name="Lalanne C."/>
            <person name="Gautier V."/>
            <person name="Ament-Velasquez S.L."/>
            <person name="Kruys A."/>
            <person name="Hutchinson M.I."/>
            <person name="Powell A.J."/>
            <person name="Barry K."/>
            <person name="Miller A.N."/>
            <person name="Grigoriev I.V."/>
            <person name="Debuchy R."/>
            <person name="Gladieux P."/>
            <person name="Thoren M.H."/>
            <person name="Johannesson H."/>
        </authorList>
    </citation>
    <scope>NUCLEOTIDE SEQUENCE</scope>
    <source>
        <strain evidence="2">CBS 333.67</strain>
    </source>
</reference>